<evidence type="ECO:0000313" key="1">
    <source>
        <dbReference type="EMBL" id="EMN30981.1"/>
    </source>
</evidence>
<dbReference type="AlphaFoldDB" id="M6KA15"/>
<dbReference type="Pfam" id="PF05991">
    <property type="entry name" value="NYN_YacP"/>
    <property type="match status" value="1"/>
</dbReference>
<organism evidence="1 2">
    <name type="scientific">Leptospira interrogans serovar Pyrogenes str. L0374</name>
    <dbReference type="NCBI Taxonomy" id="1049928"/>
    <lineage>
        <taxon>Bacteria</taxon>
        <taxon>Pseudomonadati</taxon>
        <taxon>Spirochaetota</taxon>
        <taxon>Spirochaetia</taxon>
        <taxon>Leptospirales</taxon>
        <taxon>Leptospiraceae</taxon>
        <taxon>Leptospira</taxon>
    </lineage>
</organism>
<dbReference type="EMBL" id="AHMZ02000068">
    <property type="protein sequence ID" value="EMN30981.1"/>
    <property type="molecule type" value="Genomic_DNA"/>
</dbReference>
<name>M6KA15_LEPIR</name>
<proteinExistence type="predicted"/>
<reference evidence="1 2" key="1">
    <citation type="submission" date="2013-01" db="EMBL/GenBank/DDBJ databases">
        <authorList>
            <person name="Harkins D.M."/>
            <person name="Durkin A.S."/>
            <person name="Brinkac L.M."/>
            <person name="Haft D.H."/>
            <person name="Selengut J.D."/>
            <person name="Sanka R."/>
            <person name="DePew J."/>
            <person name="Purushe J."/>
            <person name="Peacock S.J."/>
            <person name="Thaipadungpanit J."/>
            <person name="Wuthiekanun V.W."/>
            <person name="Day N.P."/>
            <person name="Vinetz J.M."/>
            <person name="Sutton G.G."/>
            <person name="Nierman W.C."/>
            <person name="Fouts D.E."/>
        </authorList>
    </citation>
    <scope>NUCLEOTIDE SEQUENCE [LARGE SCALE GENOMIC DNA]</scope>
    <source>
        <strain evidence="1 2">L0374</strain>
    </source>
</reference>
<protein>
    <submittedName>
        <fullName evidence="1">YacP-like NYN domain protein</fullName>
    </submittedName>
</protein>
<dbReference type="InterPro" id="IPR010298">
    <property type="entry name" value="YacP-like"/>
</dbReference>
<comment type="caution">
    <text evidence="1">The sequence shown here is derived from an EMBL/GenBank/DDBJ whole genome shotgun (WGS) entry which is preliminary data.</text>
</comment>
<accession>M6KA15</accession>
<gene>
    <name evidence="1" type="ORF">LEP1GSC083_2048</name>
</gene>
<evidence type="ECO:0000313" key="2">
    <source>
        <dbReference type="Proteomes" id="UP000012137"/>
    </source>
</evidence>
<dbReference type="Proteomes" id="UP000012137">
    <property type="component" value="Unassembled WGS sequence"/>
</dbReference>
<sequence length="60" mass="7443">MLFQVAIDGFNLIYKFPDLEESMYQNRLSDARRTLLEWIELYSKKRKNKTFTFFLMERKK</sequence>